<name>A0A5D0U8C4_9ACTN</name>
<proteinExistence type="predicted"/>
<dbReference type="Proteomes" id="UP000322634">
    <property type="component" value="Unassembled WGS sequence"/>
</dbReference>
<protein>
    <submittedName>
        <fullName evidence="1">Uncharacterized protein</fullName>
    </submittedName>
</protein>
<dbReference type="AlphaFoldDB" id="A0A5D0U8C4"/>
<comment type="caution">
    <text evidence="1">The sequence shown here is derived from an EMBL/GenBank/DDBJ whole genome shotgun (WGS) entry which is preliminary data.</text>
</comment>
<evidence type="ECO:0000313" key="1">
    <source>
        <dbReference type="EMBL" id="TYC14337.1"/>
    </source>
</evidence>
<accession>A0A5D0U8C4</accession>
<evidence type="ECO:0000313" key="2">
    <source>
        <dbReference type="Proteomes" id="UP000322634"/>
    </source>
</evidence>
<sequence length="74" mass="8355">MPCLVLRTPYHLADGEDWSDKIVAFMSYMRVDGFNDLSTEDLHLLSMTHSSPLEAVWASTRLCAYRNTGGCTEQ</sequence>
<organism evidence="1 2">
    <name type="scientific">Actinomadura syzygii</name>
    <dbReference type="NCBI Taxonomy" id="1427538"/>
    <lineage>
        <taxon>Bacteria</taxon>
        <taxon>Bacillati</taxon>
        <taxon>Actinomycetota</taxon>
        <taxon>Actinomycetes</taxon>
        <taxon>Streptosporangiales</taxon>
        <taxon>Thermomonosporaceae</taxon>
        <taxon>Actinomadura</taxon>
    </lineage>
</organism>
<keyword evidence="2" id="KW-1185">Reference proteome</keyword>
<dbReference type="OrthoDB" id="8765545at2"/>
<gene>
    <name evidence="1" type="ORF">FXF65_15845</name>
</gene>
<dbReference type="EMBL" id="VSFF01000006">
    <property type="protein sequence ID" value="TYC14337.1"/>
    <property type="molecule type" value="Genomic_DNA"/>
</dbReference>
<reference evidence="1 2" key="1">
    <citation type="submission" date="2019-08" db="EMBL/GenBank/DDBJ databases">
        <title>Actinomadura sp. nov. CYP1-5 isolated from mountain soil.</title>
        <authorList>
            <person name="Songsumanus A."/>
            <person name="Kuncharoen N."/>
            <person name="Kudo T."/>
            <person name="Yuki M."/>
            <person name="Igarashi Y."/>
            <person name="Tanasupawat S."/>
        </authorList>
    </citation>
    <scope>NUCLEOTIDE SEQUENCE [LARGE SCALE GENOMIC DNA]</scope>
    <source>
        <strain evidence="1 2">GKU157</strain>
    </source>
</reference>
<dbReference type="RefSeq" id="WP_148350727.1">
    <property type="nucleotide sequence ID" value="NZ_JBHSBF010000036.1"/>
</dbReference>